<keyword evidence="1" id="KW-1133">Transmembrane helix</keyword>
<protein>
    <submittedName>
        <fullName evidence="2">Uncharacterized protein</fullName>
    </submittedName>
</protein>
<name>A0ABR1WUJ8_9PEZI</name>
<sequence length="187" mass="20645">MSDTPSSARYANSAQQAGMQSEVLLQTATKEIADSAHRISAVSELAPIRDLKIWIARLLRSLGDSISHIWTSIQDFMSRVPGYILAGLKSAAEWLVHAPSRFIAWLWRVPDLGSFVLGLAKWTAIACGVVCGVVVISWLGIYVYQRYRAITKKEFLPGPNGRGRCYGTFDTRLDSVDFALGMDIEGH</sequence>
<dbReference type="GeneID" id="92086262"/>
<evidence type="ECO:0000313" key="2">
    <source>
        <dbReference type="EMBL" id="KAK8086816.1"/>
    </source>
</evidence>
<comment type="caution">
    <text evidence="2">The sequence shown here is derived from an EMBL/GenBank/DDBJ whole genome shotgun (WGS) entry which is preliminary data.</text>
</comment>
<dbReference type="Proteomes" id="UP001480595">
    <property type="component" value="Unassembled WGS sequence"/>
</dbReference>
<gene>
    <name evidence="2" type="ORF">PG994_001790</name>
</gene>
<accession>A0ABR1WUJ8</accession>
<reference evidence="2 3" key="1">
    <citation type="submission" date="2023-01" db="EMBL/GenBank/DDBJ databases">
        <title>Analysis of 21 Apiospora genomes using comparative genomics revels a genus with tremendous synthesis potential of carbohydrate active enzymes and secondary metabolites.</title>
        <authorList>
            <person name="Sorensen T."/>
        </authorList>
    </citation>
    <scope>NUCLEOTIDE SEQUENCE [LARGE SCALE GENOMIC DNA]</scope>
    <source>
        <strain evidence="2 3">CBS 135458</strain>
    </source>
</reference>
<feature type="transmembrane region" description="Helical" evidence="1">
    <location>
        <begin position="122"/>
        <end position="144"/>
    </location>
</feature>
<keyword evidence="3" id="KW-1185">Reference proteome</keyword>
<dbReference type="EMBL" id="JAQQWL010000002">
    <property type="protein sequence ID" value="KAK8086816.1"/>
    <property type="molecule type" value="Genomic_DNA"/>
</dbReference>
<proteinExistence type="predicted"/>
<keyword evidence="1" id="KW-0812">Transmembrane</keyword>
<keyword evidence="1" id="KW-0472">Membrane</keyword>
<evidence type="ECO:0000313" key="3">
    <source>
        <dbReference type="Proteomes" id="UP001480595"/>
    </source>
</evidence>
<organism evidence="2 3">
    <name type="scientific">Apiospora phragmitis</name>
    <dbReference type="NCBI Taxonomy" id="2905665"/>
    <lineage>
        <taxon>Eukaryota</taxon>
        <taxon>Fungi</taxon>
        <taxon>Dikarya</taxon>
        <taxon>Ascomycota</taxon>
        <taxon>Pezizomycotina</taxon>
        <taxon>Sordariomycetes</taxon>
        <taxon>Xylariomycetidae</taxon>
        <taxon>Amphisphaeriales</taxon>
        <taxon>Apiosporaceae</taxon>
        <taxon>Apiospora</taxon>
    </lineage>
</organism>
<dbReference type="RefSeq" id="XP_066721340.1">
    <property type="nucleotide sequence ID" value="XM_066853199.1"/>
</dbReference>
<evidence type="ECO:0000256" key="1">
    <source>
        <dbReference type="SAM" id="Phobius"/>
    </source>
</evidence>